<evidence type="ECO:0000256" key="13">
    <source>
        <dbReference type="ARBA" id="ARBA00024209"/>
    </source>
</evidence>
<accession>A0A6J0JRX8</accession>
<dbReference type="RefSeq" id="XP_018438452.2">
    <property type="nucleotide sequence ID" value="XM_018582950.2"/>
</dbReference>
<evidence type="ECO:0000256" key="11">
    <source>
        <dbReference type="ARBA" id="ARBA00022989"/>
    </source>
</evidence>
<evidence type="ECO:0000256" key="8">
    <source>
        <dbReference type="ARBA" id="ARBA00022771"/>
    </source>
</evidence>
<organism evidence="17 18">
    <name type="scientific">Raphanus sativus</name>
    <name type="common">Radish</name>
    <name type="synonym">Raphanus raphanistrum var. sativus</name>
    <dbReference type="NCBI Taxonomy" id="3726"/>
    <lineage>
        <taxon>Eukaryota</taxon>
        <taxon>Viridiplantae</taxon>
        <taxon>Streptophyta</taxon>
        <taxon>Embryophyta</taxon>
        <taxon>Tracheophyta</taxon>
        <taxon>Spermatophyta</taxon>
        <taxon>Magnoliopsida</taxon>
        <taxon>eudicotyledons</taxon>
        <taxon>Gunneridae</taxon>
        <taxon>Pentapetalae</taxon>
        <taxon>rosids</taxon>
        <taxon>malvids</taxon>
        <taxon>Brassicales</taxon>
        <taxon>Brassicaceae</taxon>
        <taxon>Brassiceae</taxon>
        <taxon>Raphanus</taxon>
    </lineage>
</organism>
<evidence type="ECO:0000256" key="5">
    <source>
        <dbReference type="ARBA" id="ARBA00022679"/>
    </source>
</evidence>
<evidence type="ECO:0000256" key="7">
    <source>
        <dbReference type="ARBA" id="ARBA00022723"/>
    </source>
</evidence>
<comment type="catalytic activity">
    <reaction evidence="1">
        <text>S-ubiquitinyl-[E2 ubiquitin-conjugating enzyme]-L-cysteine + [acceptor protein]-L-lysine = [E2 ubiquitin-conjugating enzyme]-L-cysteine + N(6)-ubiquitinyl-[acceptor protein]-L-lysine.</text>
        <dbReference type="EC" id="2.3.2.27"/>
    </reaction>
</comment>
<evidence type="ECO:0000256" key="3">
    <source>
        <dbReference type="ARBA" id="ARBA00004906"/>
    </source>
</evidence>
<dbReference type="KEGG" id="rsz:108810874"/>
<dbReference type="InterPro" id="IPR001841">
    <property type="entry name" value="Znf_RING"/>
</dbReference>
<dbReference type="GeneID" id="108810874"/>
<reference evidence="17" key="1">
    <citation type="journal article" date="2019" name="Database">
        <title>The radish genome database (RadishGD): an integrated information resource for radish genomics.</title>
        <authorList>
            <person name="Yu H.J."/>
            <person name="Baek S."/>
            <person name="Lee Y.J."/>
            <person name="Cho A."/>
            <person name="Mun J.H."/>
        </authorList>
    </citation>
    <scope>NUCLEOTIDE SEQUENCE [LARGE SCALE GENOMIC DNA]</scope>
    <source>
        <strain evidence="17">cv. WK10039</strain>
    </source>
</reference>
<evidence type="ECO:0000256" key="4">
    <source>
        <dbReference type="ARBA" id="ARBA00012483"/>
    </source>
</evidence>
<evidence type="ECO:0000256" key="6">
    <source>
        <dbReference type="ARBA" id="ARBA00022692"/>
    </source>
</evidence>
<gene>
    <name evidence="18" type="primary">LOC108810874</name>
</gene>
<dbReference type="Proteomes" id="UP000504610">
    <property type="component" value="Chromosome 6"/>
</dbReference>
<dbReference type="OrthoDB" id="8062037at2759"/>
<keyword evidence="11 15" id="KW-1133">Transmembrane helix</keyword>
<dbReference type="GO" id="GO:0016020">
    <property type="term" value="C:membrane"/>
    <property type="evidence" value="ECO:0007669"/>
    <property type="project" value="UniProtKB-SubCell"/>
</dbReference>
<name>A0A6J0JRX8_RAPSA</name>
<dbReference type="PROSITE" id="PS50089">
    <property type="entry name" value="ZF_RING_2"/>
    <property type="match status" value="1"/>
</dbReference>
<evidence type="ECO:0000313" key="17">
    <source>
        <dbReference type="Proteomes" id="UP000504610"/>
    </source>
</evidence>
<dbReference type="EC" id="2.3.2.27" evidence="4"/>
<evidence type="ECO:0000256" key="10">
    <source>
        <dbReference type="ARBA" id="ARBA00022833"/>
    </source>
</evidence>
<comment type="subcellular location">
    <subcellularLocation>
        <location evidence="2">Membrane</location>
        <topology evidence="2">Single-pass membrane protein</topology>
    </subcellularLocation>
</comment>
<dbReference type="GO" id="GO:0061630">
    <property type="term" value="F:ubiquitin protein ligase activity"/>
    <property type="evidence" value="ECO:0007669"/>
    <property type="project" value="UniProtKB-EC"/>
</dbReference>
<comment type="pathway">
    <text evidence="3">Protein modification; protein ubiquitination.</text>
</comment>
<dbReference type="Pfam" id="PF13639">
    <property type="entry name" value="zf-RING_2"/>
    <property type="match status" value="1"/>
</dbReference>
<protein>
    <recommendedName>
        <fullName evidence="4">RING-type E3 ubiquitin transferase</fullName>
        <ecNumber evidence="4">2.3.2.27</ecNumber>
    </recommendedName>
</protein>
<feature type="domain" description="RING-type" evidence="16">
    <location>
        <begin position="103"/>
        <end position="145"/>
    </location>
</feature>
<keyword evidence="6 15" id="KW-0812">Transmembrane</keyword>
<dbReference type="PANTHER" id="PTHR14155">
    <property type="entry name" value="RING FINGER DOMAIN-CONTAINING"/>
    <property type="match status" value="1"/>
</dbReference>
<dbReference type="AlphaFoldDB" id="A0A6J0JRX8"/>
<keyword evidence="10" id="KW-0862">Zinc</keyword>
<comment type="similarity">
    <text evidence="13">Belongs to the RING-type zinc finger family. ATL subfamily.</text>
</comment>
<evidence type="ECO:0000256" key="15">
    <source>
        <dbReference type="SAM" id="Phobius"/>
    </source>
</evidence>
<dbReference type="Gene3D" id="3.30.40.10">
    <property type="entry name" value="Zinc/RING finger domain, C3HC4 (zinc finger)"/>
    <property type="match status" value="1"/>
</dbReference>
<evidence type="ECO:0000256" key="2">
    <source>
        <dbReference type="ARBA" id="ARBA00004167"/>
    </source>
</evidence>
<keyword evidence="17" id="KW-1185">Reference proteome</keyword>
<dbReference type="GO" id="GO:0008270">
    <property type="term" value="F:zinc ion binding"/>
    <property type="evidence" value="ECO:0007669"/>
    <property type="project" value="UniProtKB-KW"/>
</dbReference>
<dbReference type="FunFam" id="3.30.40.10:FF:000187">
    <property type="entry name" value="E3 ubiquitin-protein ligase ATL6"/>
    <property type="match status" value="1"/>
</dbReference>
<evidence type="ECO:0000256" key="9">
    <source>
        <dbReference type="ARBA" id="ARBA00022786"/>
    </source>
</evidence>
<dbReference type="InterPro" id="IPR013083">
    <property type="entry name" value="Znf_RING/FYVE/PHD"/>
</dbReference>
<proteinExistence type="inferred from homology"/>
<keyword evidence="5" id="KW-0808">Transferase</keyword>
<feature type="transmembrane region" description="Helical" evidence="15">
    <location>
        <begin position="17"/>
        <end position="39"/>
    </location>
</feature>
<evidence type="ECO:0000256" key="14">
    <source>
        <dbReference type="PROSITE-ProRule" id="PRU00175"/>
    </source>
</evidence>
<evidence type="ECO:0000259" key="16">
    <source>
        <dbReference type="PROSITE" id="PS50089"/>
    </source>
</evidence>
<dbReference type="PANTHER" id="PTHR14155:SF534">
    <property type="entry name" value="RING-H2 FINGER PROTEIN ATL38"/>
    <property type="match status" value="1"/>
</dbReference>
<keyword evidence="12 15" id="KW-0472">Membrane</keyword>
<dbReference type="SMART" id="SM00184">
    <property type="entry name" value="RING"/>
    <property type="match status" value="1"/>
</dbReference>
<dbReference type="SUPFAM" id="SSF57850">
    <property type="entry name" value="RING/U-box"/>
    <property type="match status" value="1"/>
</dbReference>
<evidence type="ECO:0000256" key="12">
    <source>
        <dbReference type="ARBA" id="ARBA00023136"/>
    </source>
</evidence>
<evidence type="ECO:0000313" key="18">
    <source>
        <dbReference type="RefSeq" id="XP_018438452.2"/>
    </source>
</evidence>
<dbReference type="InterPro" id="IPR053238">
    <property type="entry name" value="RING-H2_zinc_finger"/>
</dbReference>
<keyword evidence="9" id="KW-0833">Ubl conjugation pathway</keyword>
<reference evidence="18" key="2">
    <citation type="submission" date="2025-08" db="UniProtKB">
        <authorList>
            <consortium name="RefSeq"/>
        </authorList>
    </citation>
    <scope>IDENTIFICATION</scope>
    <source>
        <tissue evidence="18">Leaf</tissue>
    </source>
</reference>
<keyword evidence="7" id="KW-0479">Metal-binding</keyword>
<sequence length="313" mass="35426">MPDDVQQLGVEGHESDLAIMVTTAIIFSIFIVGLASVCFRWTSRRFYTVEQSVNLSTHSEHELRILRRARTGRGIDAAVVESFQTFLYSEVKEQRIGKGGVECVVCLCEFQDDDTLSLMPNCCHVYHADCVSVWLSDHSTCPLCRVDLDFQPGEGRDPDPELGVIDTTSTTEAHVRGNGISRQPRSRSMRLSYSRISDILFSRSHSTGHCGAELVGSLDRFTLRLPDDVLRRLIKKRVVRTQVRGSRGFYRSRSVGSERSVLSEEWCNYKNDRRIRSVTYSFITDHCVWSGRDVVAPPNSETSSRELRPDDLV</sequence>
<keyword evidence="8 14" id="KW-0863">Zinc-finger</keyword>
<evidence type="ECO:0000256" key="1">
    <source>
        <dbReference type="ARBA" id="ARBA00000900"/>
    </source>
</evidence>